<feature type="compositionally biased region" description="Basic and acidic residues" evidence="1">
    <location>
        <begin position="75"/>
        <end position="100"/>
    </location>
</feature>
<feature type="compositionally biased region" description="Basic and acidic residues" evidence="1">
    <location>
        <begin position="45"/>
        <end position="57"/>
    </location>
</feature>
<comment type="caution">
    <text evidence="2">The sequence shown here is derived from an EMBL/GenBank/DDBJ whole genome shotgun (WGS) entry which is preliminary data.</text>
</comment>
<evidence type="ECO:0000256" key="1">
    <source>
        <dbReference type="SAM" id="MobiDB-lite"/>
    </source>
</evidence>
<name>A0A4C1VR64_EUMVA</name>
<protein>
    <submittedName>
        <fullName evidence="2">Uncharacterized protein</fullName>
    </submittedName>
</protein>
<feature type="compositionally biased region" description="Basic residues" evidence="1">
    <location>
        <begin position="58"/>
        <end position="74"/>
    </location>
</feature>
<evidence type="ECO:0000313" key="3">
    <source>
        <dbReference type="Proteomes" id="UP000299102"/>
    </source>
</evidence>
<evidence type="ECO:0000313" key="2">
    <source>
        <dbReference type="EMBL" id="GBP41173.1"/>
    </source>
</evidence>
<proteinExistence type="predicted"/>
<organism evidence="2 3">
    <name type="scientific">Eumeta variegata</name>
    <name type="common">Bagworm moth</name>
    <name type="synonym">Eumeta japonica</name>
    <dbReference type="NCBI Taxonomy" id="151549"/>
    <lineage>
        <taxon>Eukaryota</taxon>
        <taxon>Metazoa</taxon>
        <taxon>Ecdysozoa</taxon>
        <taxon>Arthropoda</taxon>
        <taxon>Hexapoda</taxon>
        <taxon>Insecta</taxon>
        <taxon>Pterygota</taxon>
        <taxon>Neoptera</taxon>
        <taxon>Endopterygota</taxon>
        <taxon>Lepidoptera</taxon>
        <taxon>Glossata</taxon>
        <taxon>Ditrysia</taxon>
        <taxon>Tineoidea</taxon>
        <taxon>Psychidae</taxon>
        <taxon>Oiketicinae</taxon>
        <taxon>Eumeta</taxon>
    </lineage>
</organism>
<feature type="region of interest" description="Disordered" evidence="1">
    <location>
        <begin position="45"/>
        <end position="100"/>
    </location>
</feature>
<accession>A0A4C1VR64</accession>
<keyword evidence="3" id="KW-1185">Reference proteome</keyword>
<dbReference type="EMBL" id="BGZK01000394">
    <property type="protein sequence ID" value="GBP41173.1"/>
    <property type="molecule type" value="Genomic_DNA"/>
</dbReference>
<sequence length="100" mass="11389">MPAANVNISSCLVLNNTKNWKFLRSDFFAHGISVSNAFMLNAAPDERSGTGRAEFRTKRAPTRRPFRSLSRRVRSREPCGHPGERPRSERQNENDVLKFA</sequence>
<dbReference type="Proteomes" id="UP000299102">
    <property type="component" value="Unassembled WGS sequence"/>
</dbReference>
<gene>
    <name evidence="2" type="ORF">EVAR_31298_1</name>
</gene>
<reference evidence="2 3" key="1">
    <citation type="journal article" date="2019" name="Commun. Biol.">
        <title>The bagworm genome reveals a unique fibroin gene that provides high tensile strength.</title>
        <authorList>
            <person name="Kono N."/>
            <person name="Nakamura H."/>
            <person name="Ohtoshi R."/>
            <person name="Tomita M."/>
            <person name="Numata K."/>
            <person name="Arakawa K."/>
        </authorList>
    </citation>
    <scope>NUCLEOTIDE SEQUENCE [LARGE SCALE GENOMIC DNA]</scope>
</reference>
<dbReference type="AlphaFoldDB" id="A0A4C1VR64"/>